<keyword evidence="1" id="KW-0614">Plasmid</keyword>
<reference evidence="1" key="2">
    <citation type="submission" date="2015-07" db="EMBL/GenBank/DDBJ databases">
        <title>Plasmids, circular viruses and viroids from rat gut.</title>
        <authorList>
            <person name="Jorgensen T.J."/>
            <person name="Hansen M.A."/>
            <person name="Xu Z."/>
            <person name="Tabak M.A."/>
            <person name="Sorensen S.J."/>
            <person name="Hansen L.H."/>
        </authorList>
    </citation>
    <scope>NUCLEOTIDE SEQUENCE</scope>
    <source>
        <plasmid evidence="1">pRGFK1418</plasmid>
    </source>
</reference>
<dbReference type="InterPro" id="IPR013321">
    <property type="entry name" value="Arc_rbn_hlx_hlx"/>
</dbReference>
<reference evidence="1" key="1">
    <citation type="submission" date="2015-06" db="EMBL/GenBank/DDBJ databases">
        <authorList>
            <person name="Joergensen T."/>
        </authorList>
    </citation>
    <scope>NUCLEOTIDE SEQUENCE</scope>
    <source>
        <plasmid evidence="1">pRGFK1418</plasmid>
    </source>
</reference>
<proteinExistence type="predicted"/>
<name>A0A0H5Q5A3_9ZZZZ</name>
<dbReference type="EMBL" id="LN853967">
    <property type="protein sequence ID" value="CRY97211.1"/>
    <property type="molecule type" value="Genomic_DNA"/>
</dbReference>
<geneLocation type="plasmid" evidence="1">
    <name>pRGFK1418</name>
</geneLocation>
<dbReference type="AlphaFoldDB" id="A0A0H5Q5A3"/>
<dbReference type="Gene3D" id="1.10.1220.10">
    <property type="entry name" value="Met repressor-like"/>
    <property type="match status" value="1"/>
</dbReference>
<evidence type="ECO:0000313" key="1">
    <source>
        <dbReference type="EMBL" id="CRY97211.1"/>
    </source>
</evidence>
<protein>
    <submittedName>
        <fullName evidence="1">Uncharacterized protein</fullName>
    </submittedName>
</protein>
<dbReference type="GO" id="GO:0006355">
    <property type="term" value="P:regulation of DNA-templated transcription"/>
    <property type="evidence" value="ECO:0007669"/>
    <property type="project" value="InterPro"/>
</dbReference>
<organism evidence="1">
    <name type="scientific">uncultured prokaryote</name>
    <dbReference type="NCBI Taxonomy" id="198431"/>
    <lineage>
        <taxon>unclassified sequences</taxon>
        <taxon>environmental samples</taxon>
    </lineage>
</organism>
<accession>A0A0H5Q5A3</accession>
<sequence length="77" mass="8457">MRLAFKVSDVIAENIEFYSNQLGISKSAFVAVAVGQYINQLQKQDDITTALKDSLVEAAKNGLSELTAQNDDDDFTE</sequence>